<keyword evidence="4" id="KW-0966">Cell projection</keyword>
<dbReference type="SMART" id="SM00320">
    <property type="entry name" value="WD40"/>
    <property type="match status" value="9"/>
</dbReference>
<dbReference type="GeneID" id="112451989"/>
<dbReference type="PANTHER" id="PTHR13720">
    <property type="entry name" value="WD-40 REPEAT PROTEIN"/>
    <property type="match status" value="1"/>
</dbReference>
<evidence type="ECO:0000256" key="3">
    <source>
        <dbReference type="ARBA" id="ARBA00022737"/>
    </source>
</evidence>
<evidence type="ECO:0000256" key="5">
    <source>
        <dbReference type="ARBA" id="ARBA00040994"/>
    </source>
</evidence>
<proteinExistence type="predicted"/>
<dbReference type="OrthoDB" id="4899631at2759"/>
<comment type="subcellular location">
    <subcellularLocation>
        <location evidence="1">Cell projection</location>
        <location evidence="1">Cilium</location>
    </subcellularLocation>
</comment>
<name>A0A6J1PDY6_9HYME</name>
<dbReference type="Gene3D" id="1.10.238.10">
    <property type="entry name" value="EF-hand"/>
    <property type="match status" value="1"/>
</dbReference>
<reference evidence="7" key="1">
    <citation type="submission" date="2025-08" db="UniProtKB">
        <authorList>
            <consortium name="RefSeq"/>
        </authorList>
    </citation>
    <scope>IDENTIFICATION</scope>
    <source>
        <tissue evidence="7">Whole body</tissue>
    </source>
</reference>
<dbReference type="Gene3D" id="2.130.10.10">
    <property type="entry name" value="YVTN repeat-like/Quinoprotein amine dehydrogenase"/>
    <property type="match status" value="2"/>
</dbReference>
<keyword evidence="3" id="KW-0677">Repeat</keyword>
<accession>A0A6J1PDY6</accession>
<evidence type="ECO:0000313" key="6">
    <source>
        <dbReference type="Proteomes" id="UP000504618"/>
    </source>
</evidence>
<dbReference type="InterPro" id="IPR050630">
    <property type="entry name" value="WD_repeat_EMAP"/>
</dbReference>
<dbReference type="PANTHER" id="PTHR13720:SF13">
    <property type="entry name" value="CILIA- AND FLAGELLA-ASSOCIATED PROTEIN 251"/>
    <property type="match status" value="1"/>
</dbReference>
<dbReference type="Proteomes" id="UP000504618">
    <property type="component" value="Unplaced"/>
</dbReference>
<evidence type="ECO:0000256" key="2">
    <source>
        <dbReference type="ARBA" id="ARBA00022574"/>
    </source>
</evidence>
<evidence type="ECO:0000313" key="7">
    <source>
        <dbReference type="RefSeq" id="XP_024867737.1"/>
    </source>
</evidence>
<dbReference type="GO" id="GO:0031514">
    <property type="term" value="C:motile cilium"/>
    <property type="evidence" value="ECO:0007669"/>
    <property type="project" value="TreeGrafter"/>
</dbReference>
<dbReference type="InterPro" id="IPR015943">
    <property type="entry name" value="WD40/YVTN_repeat-like_dom_sf"/>
</dbReference>
<dbReference type="SUPFAM" id="SSF50978">
    <property type="entry name" value="WD40 repeat-like"/>
    <property type="match status" value="2"/>
</dbReference>
<keyword evidence="2" id="KW-0853">WD repeat</keyword>
<dbReference type="AlphaFoldDB" id="A0A6J1PDY6"/>
<dbReference type="InterPro" id="IPR001680">
    <property type="entry name" value="WD40_rpt"/>
</dbReference>
<dbReference type="InterPro" id="IPR036322">
    <property type="entry name" value="WD40_repeat_dom_sf"/>
</dbReference>
<dbReference type="Pfam" id="PF00400">
    <property type="entry name" value="WD40"/>
    <property type="match status" value="2"/>
</dbReference>
<gene>
    <name evidence="7" type="primary">LOC112451989</name>
</gene>
<dbReference type="RefSeq" id="XP_024867737.1">
    <property type="nucleotide sequence ID" value="XM_025011969.1"/>
</dbReference>
<evidence type="ECO:0000256" key="1">
    <source>
        <dbReference type="ARBA" id="ARBA00004138"/>
    </source>
</evidence>
<organism evidence="6 7">
    <name type="scientific">Temnothorax curvispinosus</name>
    <dbReference type="NCBI Taxonomy" id="300111"/>
    <lineage>
        <taxon>Eukaryota</taxon>
        <taxon>Metazoa</taxon>
        <taxon>Ecdysozoa</taxon>
        <taxon>Arthropoda</taxon>
        <taxon>Hexapoda</taxon>
        <taxon>Insecta</taxon>
        <taxon>Pterygota</taxon>
        <taxon>Neoptera</taxon>
        <taxon>Endopterygota</taxon>
        <taxon>Hymenoptera</taxon>
        <taxon>Apocrita</taxon>
        <taxon>Aculeata</taxon>
        <taxon>Formicoidea</taxon>
        <taxon>Formicidae</taxon>
        <taxon>Myrmicinae</taxon>
        <taxon>Temnothorax</taxon>
    </lineage>
</organism>
<protein>
    <recommendedName>
        <fullName evidence="5">Cilia- and flagella-associated protein 251</fullName>
    </recommendedName>
</protein>
<sequence length="962" mass="108041">MAIYTTASPSVADRSQIKINEETETIETNAKKKCLEQRFAEHDLCPFKLQWSFGMNPEAPVINLTTENRALLAYACSHVAVIYDYSSRKMLPLLGHRNAVKILSTSRDGKWLLTADSGKDSAVVVWDTEKGVPVCTLFKPHGSEDIAAAGISPNAKQIVTVSDGKCQNVHFWLWTNGSDKSDASISLINITSERVKGITFNDECSEQFALTTDYHVLFLTWNGHALSYDCPKIMTKFQHIGIFNVSCYVPKIQQALTASTNGCVLIWGNVSCEDKHAVDDTGCKKKKHIKTLNLQKSSITVMLDNEGMLVTGNLNGRITFYDYQLRLLYWCQSCDLDSIRWISFDLQSNLLAPAFADNVPESSFTGVIALIEIRKQKCHLVFHHPVSIPTCMDAHPESNYVVVGDAQGTVHLYNHEKCTLIISRSTPPLPDYQPILAKQITDENIVYVTCPQSHETLKTVTALKFSPRCDMLVCGLENGAIWILHHITLDPIDEIPYKHSSAAVNKIAFTRCANYMAYADNALTVVVFKRNETVASKECNMWNLIGKYHSHYLPIRDILFGNSAASDSDAPRFFSLGEDRELVEYDLARSGPYPVPGLQILRIDQIEQSAVPLCLAWYPESGTERFLMISNSEVIVLTNTRSSVMLPKQFTILADKLVNNNGYMVFATDREIGLQLLPLDGNPYKVVGMTGHPQKIISISISSNKEILFTAGYNDPCVLVWKIKFRSVDVMARLGGEGLSPFYSLIEGGKKGWLANEMKDLFYYAQILHQGENTIAAKTITDTVVVEQIPNLMRAMGYYPTNKEIDNIMAEVRYKYVETSKLVEEISFEEFVRLYVNHRPAFGLCIRHIKKAFCTFVEESSVSMDNPTLTREQFIDILLGGTILKTLMEDDKPIGEPLTLQEAYTHLKTIMSPTEEMVEAQPSLSQRSVSFNFRFLPPRISYKDFAMDIMGVKLPDETMADN</sequence>
<keyword evidence="6" id="KW-1185">Reference proteome</keyword>
<evidence type="ECO:0000256" key="4">
    <source>
        <dbReference type="ARBA" id="ARBA00023273"/>
    </source>
</evidence>